<reference evidence="1 2" key="1">
    <citation type="journal article" date="2013" name="Front. Plant Sci.">
        <title>The Reference Genome of the Halophytic Plant Eutrema salsugineum.</title>
        <authorList>
            <person name="Yang R."/>
            <person name="Jarvis D.E."/>
            <person name="Chen H."/>
            <person name="Beilstein M.A."/>
            <person name="Grimwood J."/>
            <person name="Jenkins J."/>
            <person name="Shu S."/>
            <person name="Prochnik S."/>
            <person name="Xin M."/>
            <person name="Ma C."/>
            <person name="Schmutz J."/>
            <person name="Wing R.A."/>
            <person name="Mitchell-Olds T."/>
            <person name="Schumaker K.S."/>
            <person name="Wang X."/>
        </authorList>
    </citation>
    <scope>NUCLEOTIDE SEQUENCE [LARGE SCALE GENOMIC DNA]</scope>
</reference>
<dbReference type="KEGG" id="eus:EUTSA_v10028006mg"/>
<dbReference type="Gramene" id="ESQ46890">
    <property type="protein sequence ID" value="ESQ46890"/>
    <property type="gene ID" value="EUTSA_v10028006mg"/>
</dbReference>
<proteinExistence type="predicted"/>
<gene>
    <name evidence="1" type="ORF">EUTSA_v10028006mg</name>
</gene>
<protein>
    <submittedName>
        <fullName evidence="1">Uncharacterized protein</fullName>
    </submittedName>
</protein>
<evidence type="ECO:0000313" key="2">
    <source>
        <dbReference type="Proteomes" id="UP000030689"/>
    </source>
</evidence>
<dbReference type="EMBL" id="KI517416">
    <property type="protein sequence ID" value="ESQ46890.1"/>
    <property type="molecule type" value="Genomic_DNA"/>
</dbReference>
<name>V4L8Z6_EUTSA</name>
<organism evidence="1 2">
    <name type="scientific">Eutrema salsugineum</name>
    <name type="common">Saltwater cress</name>
    <name type="synonym">Sisymbrium salsugineum</name>
    <dbReference type="NCBI Taxonomy" id="72664"/>
    <lineage>
        <taxon>Eukaryota</taxon>
        <taxon>Viridiplantae</taxon>
        <taxon>Streptophyta</taxon>
        <taxon>Embryophyta</taxon>
        <taxon>Tracheophyta</taxon>
        <taxon>Spermatophyta</taxon>
        <taxon>Magnoliopsida</taxon>
        <taxon>eudicotyledons</taxon>
        <taxon>Gunneridae</taxon>
        <taxon>Pentapetalae</taxon>
        <taxon>rosids</taxon>
        <taxon>malvids</taxon>
        <taxon>Brassicales</taxon>
        <taxon>Brassicaceae</taxon>
        <taxon>Eutremeae</taxon>
        <taxon>Eutrema</taxon>
    </lineage>
</organism>
<keyword evidence="2" id="KW-1185">Reference proteome</keyword>
<dbReference type="STRING" id="72664.V4L8Z6"/>
<evidence type="ECO:0000313" key="1">
    <source>
        <dbReference type="EMBL" id="ESQ46890.1"/>
    </source>
</evidence>
<sequence length="87" mass="9652">MKLCFETNVTQSFRHLNLTSVSVVLIPVREKVPYVKCVEEVNSTDRMSLSTVQEMIHKAEVKLVNASLSVEKRSSSVPKSANSDVDG</sequence>
<dbReference type="AlphaFoldDB" id="V4L8Z6"/>
<accession>V4L8Z6</accession>
<dbReference type="Proteomes" id="UP000030689">
    <property type="component" value="Unassembled WGS sequence"/>
</dbReference>